<dbReference type="EMBL" id="RPDH01000001">
    <property type="protein sequence ID" value="RPE12881.1"/>
    <property type="molecule type" value="Genomic_DNA"/>
</dbReference>
<dbReference type="InterPro" id="IPR012373">
    <property type="entry name" value="Ferrdict_sens_TM"/>
</dbReference>
<protein>
    <submittedName>
        <fullName evidence="3">DUF4974 domain-containing protein</fullName>
    </submittedName>
</protein>
<dbReference type="PANTHER" id="PTHR30273">
    <property type="entry name" value="PERIPLASMIC SIGNAL SENSOR AND SIGMA FACTOR ACTIVATOR FECR-RELATED"/>
    <property type="match status" value="1"/>
</dbReference>
<sequence>MSNLQPDEALYSLLCKYLLNEADTVERQWVEAWRMEQPVNEEVLNGIRQVLEASASAAAHPGIDTGASWERLKTTITAGGEENVVPIRRPFPWLRIAAVLLVAVGAAFWLWPRQAQQETAFSGGQKAVLKDGSQVALQPNADLKLAGGFGKKERRVRLTGKAIFTVAQDPEAPFVVEVDQTEIKVLGTEFTVDYGPQTGLTVHVNSGKVLVTDRRHGDSAVLTPGMVLRQEVKETGFSVAENIINLSSKQLVFRNVPLHKVLAAVEAVYDVDVKVADSALLQKEITANFENESIENVMAAITYMTNSQAEKTGQQQFSIK</sequence>
<feature type="domain" description="FecR protein" evidence="1">
    <location>
        <begin position="119"/>
        <end position="209"/>
    </location>
</feature>
<feature type="domain" description="Protein FecR C-terminal" evidence="2">
    <location>
        <begin position="251"/>
        <end position="314"/>
    </location>
</feature>
<comment type="caution">
    <text evidence="3">The sequence shown here is derived from an EMBL/GenBank/DDBJ whole genome shotgun (WGS) entry which is preliminary data.</text>
</comment>
<evidence type="ECO:0000259" key="2">
    <source>
        <dbReference type="Pfam" id="PF16344"/>
    </source>
</evidence>
<dbReference type="AlphaFoldDB" id="A0A3N4Q5S8"/>
<organism evidence="3 4">
    <name type="scientific">Chitinophaga lutea</name>
    <dbReference type="NCBI Taxonomy" id="2488634"/>
    <lineage>
        <taxon>Bacteria</taxon>
        <taxon>Pseudomonadati</taxon>
        <taxon>Bacteroidota</taxon>
        <taxon>Chitinophagia</taxon>
        <taxon>Chitinophagales</taxon>
        <taxon>Chitinophagaceae</taxon>
        <taxon>Chitinophaga</taxon>
    </lineage>
</organism>
<proteinExistence type="predicted"/>
<dbReference type="PANTHER" id="PTHR30273:SF2">
    <property type="entry name" value="PROTEIN FECR"/>
    <property type="match status" value="1"/>
</dbReference>
<evidence type="ECO:0000313" key="3">
    <source>
        <dbReference type="EMBL" id="RPE12881.1"/>
    </source>
</evidence>
<dbReference type="Pfam" id="PF04773">
    <property type="entry name" value="FecR"/>
    <property type="match status" value="1"/>
</dbReference>
<dbReference type="Gene3D" id="2.60.120.1440">
    <property type="match status" value="1"/>
</dbReference>
<dbReference type="GO" id="GO:0016989">
    <property type="term" value="F:sigma factor antagonist activity"/>
    <property type="evidence" value="ECO:0007669"/>
    <property type="project" value="TreeGrafter"/>
</dbReference>
<dbReference type="Gene3D" id="3.55.50.30">
    <property type="match status" value="1"/>
</dbReference>
<accession>A0A3N4Q5S8</accession>
<dbReference type="Pfam" id="PF16344">
    <property type="entry name" value="FecR_C"/>
    <property type="match status" value="1"/>
</dbReference>
<reference evidence="3 4" key="1">
    <citation type="submission" date="2018-11" db="EMBL/GenBank/DDBJ databases">
        <title>Chitinophaga lutea sp.nov., isolate from arsenic contaminated soil.</title>
        <authorList>
            <person name="Zong Y."/>
        </authorList>
    </citation>
    <scope>NUCLEOTIDE SEQUENCE [LARGE SCALE GENOMIC DNA]</scope>
    <source>
        <strain evidence="3 4">ZY74</strain>
    </source>
</reference>
<dbReference type="Proteomes" id="UP000278351">
    <property type="component" value="Unassembled WGS sequence"/>
</dbReference>
<dbReference type="RefSeq" id="WP_123845397.1">
    <property type="nucleotide sequence ID" value="NZ_RPDH01000001.1"/>
</dbReference>
<dbReference type="PIRSF" id="PIRSF018266">
    <property type="entry name" value="FecR"/>
    <property type="match status" value="1"/>
</dbReference>
<gene>
    <name evidence="3" type="ORF">EGT74_04880</name>
</gene>
<dbReference type="InterPro" id="IPR032508">
    <property type="entry name" value="FecR_C"/>
</dbReference>
<dbReference type="InterPro" id="IPR006860">
    <property type="entry name" value="FecR"/>
</dbReference>
<keyword evidence="4" id="KW-1185">Reference proteome</keyword>
<evidence type="ECO:0000259" key="1">
    <source>
        <dbReference type="Pfam" id="PF04773"/>
    </source>
</evidence>
<dbReference type="OrthoDB" id="641176at2"/>
<name>A0A3N4Q5S8_9BACT</name>
<evidence type="ECO:0000313" key="4">
    <source>
        <dbReference type="Proteomes" id="UP000278351"/>
    </source>
</evidence>